<dbReference type="GO" id="GO:0006325">
    <property type="term" value="P:chromatin organization"/>
    <property type="evidence" value="ECO:0007669"/>
    <property type="project" value="UniProtKB-KW"/>
</dbReference>
<evidence type="ECO:0000313" key="10">
    <source>
        <dbReference type="Proteomes" id="UP001445335"/>
    </source>
</evidence>
<evidence type="ECO:0000256" key="2">
    <source>
        <dbReference type="ARBA" id="ARBA00010916"/>
    </source>
</evidence>
<evidence type="ECO:0000313" key="9">
    <source>
        <dbReference type="EMBL" id="KAK9840781.1"/>
    </source>
</evidence>
<keyword evidence="3" id="KW-0156">Chromatin regulator</keyword>
<keyword evidence="4" id="KW-0805">Transcription regulation</keyword>
<keyword evidence="5" id="KW-0175">Coiled coil</keyword>
<dbReference type="EMBL" id="JALJOU010000012">
    <property type="protein sequence ID" value="KAK9840781.1"/>
    <property type="molecule type" value="Genomic_DNA"/>
</dbReference>
<keyword evidence="6" id="KW-0804">Transcription</keyword>
<keyword evidence="10" id="KW-1185">Reference proteome</keyword>
<evidence type="ECO:0000256" key="7">
    <source>
        <dbReference type="ARBA" id="ARBA00023242"/>
    </source>
</evidence>
<dbReference type="PANTHER" id="PTHR13476">
    <property type="entry name" value="CHROMATIN MODIFICATION-RELATED PROTEIN MEAF6"/>
    <property type="match status" value="1"/>
</dbReference>
<proteinExistence type="inferred from homology"/>
<evidence type="ECO:0000256" key="6">
    <source>
        <dbReference type="ARBA" id="ARBA00023163"/>
    </source>
</evidence>
<dbReference type="Proteomes" id="UP001445335">
    <property type="component" value="Unassembled WGS sequence"/>
</dbReference>
<comment type="caution">
    <text evidence="9">The sequence shown here is derived from an EMBL/GenBank/DDBJ whole genome shotgun (WGS) entry which is preliminary data.</text>
</comment>
<organism evidence="9 10">
    <name type="scientific">Elliptochloris bilobata</name>
    <dbReference type="NCBI Taxonomy" id="381761"/>
    <lineage>
        <taxon>Eukaryota</taxon>
        <taxon>Viridiplantae</taxon>
        <taxon>Chlorophyta</taxon>
        <taxon>core chlorophytes</taxon>
        <taxon>Trebouxiophyceae</taxon>
        <taxon>Trebouxiophyceae incertae sedis</taxon>
        <taxon>Elliptochloris clade</taxon>
        <taxon>Elliptochloris</taxon>
    </lineage>
</organism>
<dbReference type="GO" id="GO:0005634">
    <property type="term" value="C:nucleus"/>
    <property type="evidence" value="ECO:0007669"/>
    <property type="project" value="UniProtKB-SubCell"/>
</dbReference>
<evidence type="ECO:0000256" key="5">
    <source>
        <dbReference type="ARBA" id="ARBA00023054"/>
    </source>
</evidence>
<protein>
    <recommendedName>
        <fullName evidence="11">Chromatin modification-related protein MEAF6</fullName>
    </recommendedName>
</protein>
<evidence type="ECO:0008006" key="11">
    <source>
        <dbReference type="Google" id="ProtNLM"/>
    </source>
</evidence>
<dbReference type="GO" id="GO:0000123">
    <property type="term" value="C:histone acetyltransferase complex"/>
    <property type="evidence" value="ECO:0007669"/>
    <property type="project" value="InterPro"/>
</dbReference>
<comment type="subcellular location">
    <subcellularLocation>
        <location evidence="1">Nucleus</location>
    </subcellularLocation>
</comment>
<sequence length="69" mass="7491">MAEDLRTVEKQIYDLETRYVATANPQGNALKGYEGFLSHSSAPARRGPVKPEERLFSSSSVTGASHLPA</sequence>
<comment type="similarity">
    <text evidence="2">Belongs to the EAF6 family.</text>
</comment>
<accession>A0AAW1S439</accession>
<evidence type="ECO:0000256" key="4">
    <source>
        <dbReference type="ARBA" id="ARBA00023015"/>
    </source>
</evidence>
<dbReference type="InterPro" id="IPR015418">
    <property type="entry name" value="Eaf6"/>
</dbReference>
<feature type="region of interest" description="Disordered" evidence="8">
    <location>
        <begin position="38"/>
        <end position="69"/>
    </location>
</feature>
<gene>
    <name evidence="9" type="ORF">WJX81_004332</name>
</gene>
<keyword evidence="7" id="KW-0539">Nucleus</keyword>
<reference evidence="9 10" key="1">
    <citation type="journal article" date="2024" name="Nat. Commun.">
        <title>Phylogenomics reveals the evolutionary origins of lichenization in chlorophyte algae.</title>
        <authorList>
            <person name="Puginier C."/>
            <person name="Libourel C."/>
            <person name="Otte J."/>
            <person name="Skaloud P."/>
            <person name="Haon M."/>
            <person name="Grisel S."/>
            <person name="Petersen M."/>
            <person name="Berrin J.G."/>
            <person name="Delaux P.M."/>
            <person name="Dal Grande F."/>
            <person name="Keller J."/>
        </authorList>
    </citation>
    <scope>NUCLEOTIDE SEQUENCE [LARGE SCALE GENOMIC DNA]</scope>
    <source>
        <strain evidence="9 10">SAG 245.80</strain>
    </source>
</reference>
<evidence type="ECO:0000256" key="8">
    <source>
        <dbReference type="SAM" id="MobiDB-lite"/>
    </source>
</evidence>
<dbReference type="AlphaFoldDB" id="A0AAW1S439"/>
<evidence type="ECO:0000256" key="3">
    <source>
        <dbReference type="ARBA" id="ARBA00022853"/>
    </source>
</evidence>
<name>A0AAW1S439_9CHLO</name>
<evidence type="ECO:0000256" key="1">
    <source>
        <dbReference type="ARBA" id="ARBA00004123"/>
    </source>
</evidence>
<dbReference type="Pfam" id="PF09340">
    <property type="entry name" value="NuA4"/>
    <property type="match status" value="1"/>
</dbReference>